<dbReference type="NCBIfam" id="TIGR02604">
    <property type="entry name" value="Piru_Ver_Nterm"/>
    <property type="match status" value="1"/>
</dbReference>
<dbReference type="SUPFAM" id="SSF48371">
    <property type="entry name" value="ARM repeat"/>
    <property type="match status" value="1"/>
</dbReference>
<dbReference type="GO" id="GO:0009055">
    <property type="term" value="F:electron transfer activity"/>
    <property type="evidence" value="ECO:0007669"/>
    <property type="project" value="InterPro"/>
</dbReference>
<evidence type="ECO:0000256" key="4">
    <source>
        <dbReference type="PROSITE-ProRule" id="PRU00433"/>
    </source>
</evidence>
<keyword evidence="2 4" id="KW-0479">Metal-binding</keyword>
<keyword evidence="7" id="KW-1185">Reference proteome</keyword>
<evidence type="ECO:0000256" key="1">
    <source>
        <dbReference type="ARBA" id="ARBA00022617"/>
    </source>
</evidence>
<sequence length="991" mass="111652">MFKKLLLPFLYLSLLACQKSEKSTFDRFPEGKNKKFITVDGIQLKDPELQLTLFASEPDLFNPTNMDIDHKGRIWICEAYNYRNDVNNVPYNKKGDKILILEDTNSDGKSDKTKVFYQGEDINSALGITVLGNKTIVSCSPNVFVFTDENGDDIPDKKEILFKTVAGLQSDHGVHSCVFGPDGKLYFNFGNFGEGLLDKNNQPIKDIYGRVIGQTKAPFQDGMALRCDVDGKNFEVLAWNFRNNYELCIDSYGRIWQSDNDDDGKKANRINYVMPGGNYGYKDEMTGADWRVNRTNLEDSVYNQHWHQNDPGVIPNLKVTGYGSPTGIFIYEGSLLPEKYRNTLFLADAGTNDISSYERINDGAGYTIKQNLILDATQKDMWFRPSDICTAPDGSVFVADWYDSGVGGHFIGDLEKGRIYRLSSNKPNYKIPTYDYKSASSCIAALENPSNSVRYLAYTALAKMGKDAESELVKLSKSDNPVFQARAYWLLSKIDEKYVLEASKNANEQVRAASVRMAKRENNSTFLASMASNNSFQVKQAVGSAIYKTENEQAWLNLANSYKTGDKWFLEAIGIGADGNWDNYLAAYLKDKNWRNDEAAKDIIWRSRAKNTPEYLAEIIRSSDLKDSYRYFRAFDFQEKNTKNKALLSLLKNSKSEEISLLIFKHFDAESIVKDSEFNAILPRVLENIKNDVDFIDIVKKYGLQNQRTRLENIVFESSNPEVYEKAALVLSQLFGVVPLKEAITAKPLVEAKVIKAIQRIGLVDNEAITKQLILIFSNKKYPFKIREAAVLAMEGYQSDVKLWNLVKINKVPKELIPAAKVVFTKTFHSDLKVQFEQKFGKPQEPQIALKANFLDKKGNASKGKELFGMYCATCHVVNGNGMDFGPALSQIGKKLTKESLYNAIINPSQGISFGYEGYNITLTDGSAFQGIITSKTNDEYLVKLPGQSQIVAYKKSQVKSATKMETSLMPAFPLKETEYLDLIGYLEGLK</sequence>
<dbReference type="Gene3D" id="2.120.10.30">
    <property type="entry name" value="TolB, C-terminal domain"/>
    <property type="match status" value="1"/>
</dbReference>
<dbReference type="Proteomes" id="UP001204144">
    <property type="component" value="Unassembled WGS sequence"/>
</dbReference>
<dbReference type="InterPro" id="IPR009056">
    <property type="entry name" value="Cyt_c-like_dom"/>
</dbReference>
<dbReference type="EMBL" id="RJUF01000010">
    <property type="protein sequence ID" value="MCP9762483.1"/>
    <property type="molecule type" value="Genomic_DNA"/>
</dbReference>
<dbReference type="PROSITE" id="PS51257">
    <property type="entry name" value="PROKAR_LIPOPROTEIN"/>
    <property type="match status" value="1"/>
</dbReference>
<dbReference type="InterPro" id="IPR013427">
    <property type="entry name" value="Haem-bd_dom_put"/>
</dbReference>
<dbReference type="AlphaFoldDB" id="A0AAE3H0F1"/>
<dbReference type="InterPro" id="IPR055557">
    <property type="entry name" value="DUF7133"/>
</dbReference>
<protein>
    <recommendedName>
        <fullName evidence="5">Cytochrome c domain-containing protein</fullName>
    </recommendedName>
</protein>
<feature type="domain" description="Cytochrome c" evidence="5">
    <location>
        <begin position="859"/>
        <end position="991"/>
    </location>
</feature>
<dbReference type="InterPro" id="IPR011041">
    <property type="entry name" value="Quinoprot_gluc/sorb_DH_b-prop"/>
</dbReference>
<dbReference type="PROSITE" id="PS51007">
    <property type="entry name" value="CYTC"/>
    <property type="match status" value="1"/>
</dbReference>
<dbReference type="InterPro" id="IPR016024">
    <property type="entry name" value="ARM-type_fold"/>
</dbReference>
<dbReference type="InterPro" id="IPR036909">
    <property type="entry name" value="Cyt_c-like_dom_sf"/>
</dbReference>
<dbReference type="InterPro" id="IPR011989">
    <property type="entry name" value="ARM-like"/>
</dbReference>
<dbReference type="InterPro" id="IPR011042">
    <property type="entry name" value="6-blade_b-propeller_TolB-like"/>
</dbReference>
<dbReference type="Gene3D" id="1.10.760.10">
    <property type="entry name" value="Cytochrome c-like domain"/>
    <property type="match status" value="1"/>
</dbReference>
<keyword evidence="3 4" id="KW-0408">Iron</keyword>
<dbReference type="Gene3D" id="1.25.10.10">
    <property type="entry name" value="Leucine-rich Repeat Variant"/>
    <property type="match status" value="1"/>
</dbReference>
<dbReference type="Pfam" id="PF23500">
    <property type="entry name" value="DUF7133"/>
    <property type="match status" value="1"/>
</dbReference>
<organism evidence="6 7">
    <name type="scientific">Lacihabitans soyangensis</name>
    <dbReference type="NCBI Taxonomy" id="869394"/>
    <lineage>
        <taxon>Bacteria</taxon>
        <taxon>Pseudomonadati</taxon>
        <taxon>Bacteroidota</taxon>
        <taxon>Cytophagia</taxon>
        <taxon>Cytophagales</taxon>
        <taxon>Leadbetterellaceae</taxon>
        <taxon>Lacihabitans</taxon>
    </lineage>
</organism>
<dbReference type="RefSeq" id="WP_255036252.1">
    <property type="nucleotide sequence ID" value="NZ_RJUF01000010.1"/>
</dbReference>
<keyword evidence="1 4" id="KW-0349">Heme</keyword>
<dbReference type="SUPFAM" id="SSF50952">
    <property type="entry name" value="Soluble quinoprotein glucose dehydrogenase"/>
    <property type="match status" value="1"/>
</dbReference>
<dbReference type="SUPFAM" id="SSF46626">
    <property type="entry name" value="Cytochrome c"/>
    <property type="match status" value="1"/>
</dbReference>
<dbReference type="GO" id="GO:0020037">
    <property type="term" value="F:heme binding"/>
    <property type="evidence" value="ECO:0007669"/>
    <property type="project" value="InterPro"/>
</dbReference>
<proteinExistence type="predicted"/>
<dbReference type="GO" id="GO:0046872">
    <property type="term" value="F:metal ion binding"/>
    <property type="evidence" value="ECO:0007669"/>
    <property type="project" value="UniProtKB-KW"/>
</dbReference>
<name>A0AAE3H0F1_9BACT</name>
<dbReference type="NCBIfam" id="TIGR02603">
    <property type="entry name" value="CxxCH_TIGR02603"/>
    <property type="match status" value="1"/>
</dbReference>
<reference evidence="6 7" key="1">
    <citation type="submission" date="2018-11" db="EMBL/GenBank/DDBJ databases">
        <title>Novel bacteria species description.</title>
        <authorList>
            <person name="Han J.-H."/>
        </authorList>
    </citation>
    <scope>NUCLEOTIDE SEQUENCE [LARGE SCALE GENOMIC DNA]</scope>
    <source>
        <strain evidence="6 7">KCTC23259</strain>
    </source>
</reference>
<dbReference type="PANTHER" id="PTHR33546">
    <property type="entry name" value="LARGE, MULTIFUNCTIONAL SECRETED PROTEIN-RELATED"/>
    <property type="match status" value="1"/>
</dbReference>
<accession>A0AAE3H0F1</accession>
<comment type="caution">
    <text evidence="6">The sequence shown here is derived from an EMBL/GenBank/DDBJ whole genome shotgun (WGS) entry which is preliminary data.</text>
</comment>
<evidence type="ECO:0000313" key="6">
    <source>
        <dbReference type="EMBL" id="MCP9762483.1"/>
    </source>
</evidence>
<evidence type="ECO:0000256" key="3">
    <source>
        <dbReference type="ARBA" id="ARBA00023004"/>
    </source>
</evidence>
<gene>
    <name evidence="6" type="ORF">EGI31_05915</name>
</gene>
<evidence type="ECO:0000256" key="2">
    <source>
        <dbReference type="ARBA" id="ARBA00022723"/>
    </source>
</evidence>
<dbReference type="PANTHER" id="PTHR33546:SF1">
    <property type="entry name" value="LARGE, MULTIFUNCTIONAL SECRETED PROTEIN"/>
    <property type="match status" value="1"/>
</dbReference>
<evidence type="ECO:0000259" key="5">
    <source>
        <dbReference type="PROSITE" id="PS51007"/>
    </source>
</evidence>
<evidence type="ECO:0000313" key="7">
    <source>
        <dbReference type="Proteomes" id="UP001204144"/>
    </source>
</evidence>
<dbReference type="Pfam" id="PF00034">
    <property type="entry name" value="Cytochrom_C"/>
    <property type="match status" value="1"/>
</dbReference>
<dbReference type="InterPro" id="IPR013428">
    <property type="entry name" value="Membrane-bound_put_N"/>
</dbReference>